<dbReference type="OrthoDB" id="5840532at2759"/>
<sequence>MERELVLITGLGGVLGCPFALQIANRGADIVLWDYNSSTDEQTAKFGREMGVKANAYTINLTNHDTIYQTTDQVRSEMGNDVTMLINNANVVPGLQLLEFPRWPAGEDPIHQLSRPFLDDVGLPALDDG</sequence>
<dbReference type="InterPro" id="IPR036291">
    <property type="entry name" value="NAD(P)-bd_dom_sf"/>
</dbReference>
<proteinExistence type="predicted"/>
<organism evidence="1 2">
    <name type="scientific">Synaphobranchus kaupii</name>
    <name type="common">Kaup's arrowtooth eel</name>
    <dbReference type="NCBI Taxonomy" id="118154"/>
    <lineage>
        <taxon>Eukaryota</taxon>
        <taxon>Metazoa</taxon>
        <taxon>Chordata</taxon>
        <taxon>Craniata</taxon>
        <taxon>Vertebrata</taxon>
        <taxon>Euteleostomi</taxon>
        <taxon>Actinopterygii</taxon>
        <taxon>Neopterygii</taxon>
        <taxon>Teleostei</taxon>
        <taxon>Anguilliformes</taxon>
        <taxon>Synaphobranchidae</taxon>
        <taxon>Synaphobranchus</taxon>
    </lineage>
</organism>
<comment type="caution">
    <text evidence="1">The sequence shown here is derived from an EMBL/GenBank/DDBJ whole genome shotgun (WGS) entry which is preliminary data.</text>
</comment>
<dbReference type="PANTHER" id="PTHR24322:SF691">
    <property type="entry name" value="RETINOL DEHYDROGENASE 10-LIKE"/>
    <property type="match status" value="1"/>
</dbReference>
<dbReference type="PANTHER" id="PTHR24322">
    <property type="entry name" value="PKSB"/>
    <property type="match status" value="1"/>
</dbReference>
<dbReference type="GO" id="GO:0005811">
    <property type="term" value="C:lipid droplet"/>
    <property type="evidence" value="ECO:0007669"/>
    <property type="project" value="TreeGrafter"/>
</dbReference>
<dbReference type="EMBL" id="JAINUF010000003">
    <property type="protein sequence ID" value="KAJ8370504.1"/>
    <property type="molecule type" value="Genomic_DNA"/>
</dbReference>
<reference evidence="1" key="1">
    <citation type="journal article" date="2023" name="Science">
        <title>Genome structures resolve the early diversification of teleost fishes.</title>
        <authorList>
            <person name="Parey E."/>
            <person name="Louis A."/>
            <person name="Montfort J."/>
            <person name="Bouchez O."/>
            <person name="Roques C."/>
            <person name="Iampietro C."/>
            <person name="Lluch J."/>
            <person name="Castinel A."/>
            <person name="Donnadieu C."/>
            <person name="Desvignes T."/>
            <person name="Floi Bucao C."/>
            <person name="Jouanno E."/>
            <person name="Wen M."/>
            <person name="Mejri S."/>
            <person name="Dirks R."/>
            <person name="Jansen H."/>
            <person name="Henkel C."/>
            <person name="Chen W.J."/>
            <person name="Zahm M."/>
            <person name="Cabau C."/>
            <person name="Klopp C."/>
            <person name="Thompson A.W."/>
            <person name="Robinson-Rechavi M."/>
            <person name="Braasch I."/>
            <person name="Lecointre G."/>
            <person name="Bobe J."/>
            <person name="Postlethwait J.H."/>
            <person name="Berthelot C."/>
            <person name="Roest Crollius H."/>
            <person name="Guiguen Y."/>
        </authorList>
    </citation>
    <scope>NUCLEOTIDE SEQUENCE</scope>
    <source>
        <strain evidence="1">WJC10195</strain>
    </source>
</reference>
<keyword evidence="2" id="KW-1185">Reference proteome</keyword>
<dbReference type="Gene3D" id="3.40.50.720">
    <property type="entry name" value="NAD(P)-binding Rossmann-like Domain"/>
    <property type="match status" value="1"/>
</dbReference>
<evidence type="ECO:0000313" key="1">
    <source>
        <dbReference type="EMBL" id="KAJ8370504.1"/>
    </source>
</evidence>
<dbReference type="SUPFAM" id="SSF51735">
    <property type="entry name" value="NAD(P)-binding Rossmann-fold domains"/>
    <property type="match status" value="1"/>
</dbReference>
<accession>A0A9Q1J7I3</accession>
<evidence type="ECO:0000313" key="2">
    <source>
        <dbReference type="Proteomes" id="UP001152622"/>
    </source>
</evidence>
<name>A0A9Q1J7I3_SYNKA</name>
<dbReference type="Proteomes" id="UP001152622">
    <property type="component" value="Chromosome 3"/>
</dbReference>
<dbReference type="PROSITE" id="PS51257">
    <property type="entry name" value="PROKAR_LIPOPROTEIN"/>
    <property type="match status" value="1"/>
</dbReference>
<dbReference type="Pfam" id="PF00106">
    <property type="entry name" value="adh_short"/>
    <property type="match status" value="1"/>
</dbReference>
<gene>
    <name evidence="1" type="ORF">SKAU_G00105320</name>
</gene>
<dbReference type="GO" id="GO:0016616">
    <property type="term" value="F:oxidoreductase activity, acting on the CH-OH group of donors, NAD or NADP as acceptor"/>
    <property type="evidence" value="ECO:0007669"/>
    <property type="project" value="TreeGrafter"/>
</dbReference>
<dbReference type="InterPro" id="IPR002347">
    <property type="entry name" value="SDR_fam"/>
</dbReference>
<dbReference type="AlphaFoldDB" id="A0A9Q1J7I3"/>
<protein>
    <submittedName>
        <fullName evidence="1">Uncharacterized protein</fullName>
    </submittedName>
</protein>